<dbReference type="Proteomes" id="UP000824065">
    <property type="component" value="Unassembled WGS sequence"/>
</dbReference>
<gene>
    <name evidence="1" type="ORF">H9725_05110</name>
</gene>
<accession>A0A9D2JNG1</accession>
<comment type="caution">
    <text evidence="1">The sequence shown here is derived from an EMBL/GenBank/DDBJ whole genome shotgun (WGS) entry which is preliminary data.</text>
</comment>
<proteinExistence type="predicted"/>
<organism evidence="1 2">
    <name type="scientific">Candidatus Faecalibacterium gallistercoris</name>
    <dbReference type="NCBI Taxonomy" id="2838579"/>
    <lineage>
        <taxon>Bacteria</taxon>
        <taxon>Bacillati</taxon>
        <taxon>Bacillota</taxon>
        <taxon>Clostridia</taxon>
        <taxon>Eubacteriales</taxon>
        <taxon>Oscillospiraceae</taxon>
        <taxon>Faecalibacterium</taxon>
    </lineage>
</organism>
<protein>
    <submittedName>
        <fullName evidence="1">Uncharacterized protein</fullName>
    </submittedName>
</protein>
<name>A0A9D2JNG1_9FIRM</name>
<sequence length="215" mass="25488">MEREASELSNFISSYWNYYLELEEAFKQTQKYVAFDKHNDKTYSVEYLKLIQAVCSEIDVVAKEIARHFDQSFDEIKKPTIIHWGYFIANNIPQITEVQVYLDRNYVVRPWEKFGYEQYSDKNGNIRYRLRSDCKSPSWWSDYNKLKHERTSRNSDGQINFEKANLKNMVLSLAALFSLESIYIGMIHTDFGPRIEESSVFDMQYDDSSEPVGDR</sequence>
<dbReference type="EMBL" id="DXBJ01000034">
    <property type="protein sequence ID" value="HIZ57945.1"/>
    <property type="molecule type" value="Genomic_DNA"/>
</dbReference>
<dbReference type="AlphaFoldDB" id="A0A9D2JNG1"/>
<evidence type="ECO:0000313" key="1">
    <source>
        <dbReference type="EMBL" id="HIZ57945.1"/>
    </source>
</evidence>
<evidence type="ECO:0000313" key="2">
    <source>
        <dbReference type="Proteomes" id="UP000824065"/>
    </source>
</evidence>
<reference evidence="1" key="1">
    <citation type="journal article" date="2021" name="PeerJ">
        <title>Extensive microbial diversity within the chicken gut microbiome revealed by metagenomics and culture.</title>
        <authorList>
            <person name="Gilroy R."/>
            <person name="Ravi A."/>
            <person name="Getino M."/>
            <person name="Pursley I."/>
            <person name="Horton D.L."/>
            <person name="Alikhan N.F."/>
            <person name="Baker D."/>
            <person name="Gharbi K."/>
            <person name="Hall N."/>
            <person name="Watson M."/>
            <person name="Adriaenssens E.M."/>
            <person name="Foster-Nyarko E."/>
            <person name="Jarju S."/>
            <person name="Secka A."/>
            <person name="Antonio M."/>
            <person name="Oren A."/>
            <person name="Chaudhuri R.R."/>
            <person name="La Ragione R."/>
            <person name="Hildebrand F."/>
            <person name="Pallen M.J."/>
        </authorList>
    </citation>
    <scope>NUCLEOTIDE SEQUENCE</scope>
    <source>
        <strain evidence="1">ChiBcec16-3735</strain>
    </source>
</reference>
<reference evidence="1" key="2">
    <citation type="submission" date="2021-04" db="EMBL/GenBank/DDBJ databases">
        <authorList>
            <person name="Gilroy R."/>
        </authorList>
    </citation>
    <scope>NUCLEOTIDE SEQUENCE</scope>
    <source>
        <strain evidence="1">ChiBcec16-3735</strain>
    </source>
</reference>